<dbReference type="Pfam" id="PF00149">
    <property type="entry name" value="Metallophos"/>
    <property type="match status" value="1"/>
</dbReference>
<evidence type="ECO:0000256" key="7">
    <source>
        <dbReference type="ARBA" id="ARBA00022723"/>
    </source>
</evidence>
<gene>
    <name evidence="13" type="ORF">PYX00_008310</name>
</gene>
<proteinExistence type="inferred from homology"/>
<dbReference type="GO" id="GO:0046872">
    <property type="term" value="F:metal ion binding"/>
    <property type="evidence" value="ECO:0007669"/>
    <property type="project" value="UniProtKB-KW"/>
</dbReference>
<dbReference type="SUPFAM" id="SSF56300">
    <property type="entry name" value="Metallo-dependent phosphatases"/>
    <property type="match status" value="1"/>
</dbReference>
<dbReference type="GO" id="GO:0005737">
    <property type="term" value="C:cytoplasm"/>
    <property type="evidence" value="ECO:0007669"/>
    <property type="project" value="UniProtKB-SubCell"/>
</dbReference>
<dbReference type="AlphaFoldDB" id="A0AAW2HMK6"/>
<dbReference type="GO" id="GO:0004722">
    <property type="term" value="F:protein serine/threonine phosphatase activity"/>
    <property type="evidence" value="ECO:0007669"/>
    <property type="project" value="UniProtKB-EC"/>
</dbReference>
<keyword evidence="6" id="KW-0963">Cytoplasm</keyword>
<evidence type="ECO:0000256" key="5">
    <source>
        <dbReference type="ARBA" id="ARBA00013356"/>
    </source>
</evidence>
<dbReference type="EC" id="3.1.3.16" evidence="4"/>
<dbReference type="PANTHER" id="PTHR43143:SF1">
    <property type="entry name" value="SERINE_THREONINE-PROTEIN PHOSPHATASE CPPED1"/>
    <property type="match status" value="1"/>
</dbReference>
<comment type="similarity">
    <text evidence="3">Belongs to the metallophosphoesterase superfamily. CPPED1 family.</text>
</comment>
<dbReference type="InterPro" id="IPR041867">
    <property type="entry name" value="MPP_CSTP1"/>
</dbReference>
<keyword evidence="8" id="KW-0378">Hydrolase</keyword>
<organism evidence="13">
    <name type="scientific">Menopon gallinae</name>
    <name type="common">poultry shaft louse</name>
    <dbReference type="NCBI Taxonomy" id="328185"/>
    <lineage>
        <taxon>Eukaryota</taxon>
        <taxon>Metazoa</taxon>
        <taxon>Ecdysozoa</taxon>
        <taxon>Arthropoda</taxon>
        <taxon>Hexapoda</taxon>
        <taxon>Insecta</taxon>
        <taxon>Pterygota</taxon>
        <taxon>Neoptera</taxon>
        <taxon>Paraneoptera</taxon>
        <taxon>Psocodea</taxon>
        <taxon>Troctomorpha</taxon>
        <taxon>Phthiraptera</taxon>
        <taxon>Amblycera</taxon>
        <taxon>Menoponidae</taxon>
        <taxon>Menopon</taxon>
    </lineage>
</organism>
<sequence length="297" mass="34461">MEAESWKIYSRNNQFECFDESKEKNWSGPFFFVQGADIQFGMISKLEKQEQINWEAEKKLAEAIVKKVNAMRPRPRFFIICGDLCDAFPVTEQKIRDAQVADFKRIFSKVDKEVPLVCVCGNHDIGNTPTHETVQQYRTTFGDDYFSFYCGGILFLVINSQYYFDPSQVLDLADEHNKWIEKKFEEAKKNGVKRLVIFQHIPWFINSVDEKEDPIFTLKPEVRRKWLDKFKEGGVEAIFCGHRHMNGGGEYRGMKIVVTTAIGAQLGNDKSGARIVKMLENKIDHKYYAIDDLPLKN</sequence>
<dbReference type="CDD" id="cd07395">
    <property type="entry name" value="MPP_CSTP1"/>
    <property type="match status" value="1"/>
</dbReference>
<evidence type="ECO:0000259" key="12">
    <source>
        <dbReference type="Pfam" id="PF00149"/>
    </source>
</evidence>
<evidence type="ECO:0000256" key="10">
    <source>
        <dbReference type="ARBA" id="ARBA00047761"/>
    </source>
</evidence>
<dbReference type="InterPro" id="IPR029052">
    <property type="entry name" value="Metallo-depent_PP-like"/>
</dbReference>
<evidence type="ECO:0000256" key="2">
    <source>
        <dbReference type="ARBA" id="ARBA00004496"/>
    </source>
</evidence>
<name>A0AAW2HMK6_9NEOP</name>
<evidence type="ECO:0000256" key="4">
    <source>
        <dbReference type="ARBA" id="ARBA00013081"/>
    </source>
</evidence>
<comment type="catalytic activity">
    <reaction evidence="10">
        <text>O-phospho-L-seryl-[protein] + H2O = L-seryl-[protein] + phosphate</text>
        <dbReference type="Rhea" id="RHEA:20629"/>
        <dbReference type="Rhea" id="RHEA-COMP:9863"/>
        <dbReference type="Rhea" id="RHEA-COMP:11604"/>
        <dbReference type="ChEBI" id="CHEBI:15377"/>
        <dbReference type="ChEBI" id="CHEBI:29999"/>
        <dbReference type="ChEBI" id="CHEBI:43474"/>
        <dbReference type="ChEBI" id="CHEBI:83421"/>
        <dbReference type="EC" id="3.1.3.16"/>
    </reaction>
</comment>
<keyword evidence="7" id="KW-0479">Metal-binding</keyword>
<evidence type="ECO:0000313" key="13">
    <source>
        <dbReference type="EMBL" id="KAL0271103.1"/>
    </source>
</evidence>
<dbReference type="InterPro" id="IPR004843">
    <property type="entry name" value="Calcineurin-like_PHP"/>
</dbReference>
<dbReference type="Gene3D" id="3.60.21.10">
    <property type="match status" value="1"/>
</dbReference>
<comment type="catalytic activity">
    <reaction evidence="11">
        <text>O-phospho-L-threonyl-[protein] + H2O = L-threonyl-[protein] + phosphate</text>
        <dbReference type="Rhea" id="RHEA:47004"/>
        <dbReference type="Rhea" id="RHEA-COMP:11060"/>
        <dbReference type="Rhea" id="RHEA-COMP:11605"/>
        <dbReference type="ChEBI" id="CHEBI:15377"/>
        <dbReference type="ChEBI" id="CHEBI:30013"/>
        <dbReference type="ChEBI" id="CHEBI:43474"/>
        <dbReference type="ChEBI" id="CHEBI:61977"/>
        <dbReference type="EC" id="3.1.3.16"/>
    </reaction>
</comment>
<protein>
    <recommendedName>
        <fullName evidence="5">Serine/threonine-protein phosphatase CPPED1</fullName>
        <ecNumber evidence="4">3.1.3.16</ecNumber>
    </recommendedName>
    <alternativeName>
        <fullName evidence="9">Calcineurin-like phosphoesterase domain-containing protein 1</fullName>
    </alternativeName>
</protein>
<evidence type="ECO:0000256" key="9">
    <source>
        <dbReference type="ARBA" id="ARBA00032900"/>
    </source>
</evidence>
<comment type="cofactor">
    <cofactor evidence="1">
        <name>a divalent metal cation</name>
        <dbReference type="ChEBI" id="CHEBI:60240"/>
    </cofactor>
</comment>
<reference evidence="13" key="1">
    <citation type="journal article" date="2024" name="Gigascience">
        <title>Chromosome-level genome of the poultry shaft louse Menopon gallinae provides insight into the host-switching and adaptive evolution of parasitic lice.</title>
        <authorList>
            <person name="Xu Y."/>
            <person name="Ma L."/>
            <person name="Liu S."/>
            <person name="Liang Y."/>
            <person name="Liu Q."/>
            <person name="He Z."/>
            <person name="Tian L."/>
            <person name="Duan Y."/>
            <person name="Cai W."/>
            <person name="Li H."/>
            <person name="Song F."/>
        </authorList>
    </citation>
    <scope>NUCLEOTIDE SEQUENCE</scope>
    <source>
        <strain evidence="13">Cailab_2023a</strain>
    </source>
</reference>
<comment type="caution">
    <text evidence="13">The sequence shown here is derived from an EMBL/GenBank/DDBJ whole genome shotgun (WGS) entry which is preliminary data.</text>
</comment>
<evidence type="ECO:0000256" key="6">
    <source>
        <dbReference type="ARBA" id="ARBA00022490"/>
    </source>
</evidence>
<feature type="domain" description="Calcineurin-like phosphoesterase" evidence="12">
    <location>
        <begin position="62"/>
        <end position="245"/>
    </location>
</feature>
<evidence type="ECO:0000256" key="3">
    <source>
        <dbReference type="ARBA" id="ARBA00010567"/>
    </source>
</evidence>
<dbReference type="PANTHER" id="PTHR43143">
    <property type="entry name" value="METALLOPHOSPHOESTERASE, CALCINEURIN SUPERFAMILY"/>
    <property type="match status" value="1"/>
</dbReference>
<evidence type="ECO:0000256" key="11">
    <source>
        <dbReference type="ARBA" id="ARBA00048336"/>
    </source>
</evidence>
<dbReference type="InterPro" id="IPR051918">
    <property type="entry name" value="STPP_CPPED1"/>
</dbReference>
<evidence type="ECO:0000256" key="1">
    <source>
        <dbReference type="ARBA" id="ARBA00001968"/>
    </source>
</evidence>
<dbReference type="EMBL" id="JARGDH010000004">
    <property type="protein sequence ID" value="KAL0271103.1"/>
    <property type="molecule type" value="Genomic_DNA"/>
</dbReference>
<evidence type="ECO:0000256" key="8">
    <source>
        <dbReference type="ARBA" id="ARBA00022801"/>
    </source>
</evidence>
<comment type="subcellular location">
    <subcellularLocation>
        <location evidence="2">Cytoplasm</location>
    </subcellularLocation>
</comment>
<accession>A0AAW2HMK6</accession>